<name>A0A8J6Q0X4_9FLAO</name>
<evidence type="ECO:0000259" key="1">
    <source>
        <dbReference type="Pfam" id="PF00535"/>
    </source>
</evidence>
<dbReference type="CDD" id="cd00761">
    <property type="entry name" value="Glyco_tranf_GTA_type"/>
    <property type="match status" value="1"/>
</dbReference>
<evidence type="ECO:0000313" key="3">
    <source>
        <dbReference type="Proteomes" id="UP000600588"/>
    </source>
</evidence>
<dbReference type="EMBL" id="JACVXB010000001">
    <property type="protein sequence ID" value="MBD0830554.1"/>
    <property type="molecule type" value="Genomic_DNA"/>
</dbReference>
<dbReference type="PANTHER" id="PTHR43685:SF2">
    <property type="entry name" value="GLYCOSYLTRANSFERASE 2-LIKE DOMAIN-CONTAINING PROTEIN"/>
    <property type="match status" value="1"/>
</dbReference>
<gene>
    <name evidence="2" type="ORF">ICJ83_00265</name>
</gene>
<dbReference type="AlphaFoldDB" id="A0A8J6Q0X4"/>
<dbReference type="Pfam" id="PF00535">
    <property type="entry name" value="Glycos_transf_2"/>
    <property type="match status" value="1"/>
</dbReference>
<evidence type="ECO:0000313" key="2">
    <source>
        <dbReference type="EMBL" id="MBD0830554.1"/>
    </source>
</evidence>
<comment type="caution">
    <text evidence="2">The sequence shown here is derived from an EMBL/GenBank/DDBJ whole genome shotgun (WGS) entry which is preliminary data.</text>
</comment>
<dbReference type="InterPro" id="IPR029044">
    <property type="entry name" value="Nucleotide-diphossugar_trans"/>
</dbReference>
<dbReference type="InterPro" id="IPR001173">
    <property type="entry name" value="Glyco_trans_2-like"/>
</dbReference>
<sequence length="312" mass="37484">MVPFISVVIPLYNKEKYIKATLISVLNQTFNDFEVIIINDGSTDRSLEIVENIKNNKIAIYTNKNQGLSFSRNYGIKKAKGKYVAFLDADDLWREDYLKTIFNLIVIHKKYNVFATNFGLLNPNYKPNLYTKTFDKKNVKIISDYFNMNKNILTPSSIVINKNVFKNIGYFNESVNYGEEYDFYIRCFSRYDLIYYSEFKVYYRINVPNQLTAPNKNFYKKLPDYEMLLKTYDCKHLKKFVDFAHYELVVLYKMERNKKMVNFYKTKINTNNLNKIQRLKFWLPIPAFYWSKLIYNWFSNKFINLLYFLLII</sequence>
<proteinExistence type="predicted"/>
<dbReference type="Proteomes" id="UP000600588">
    <property type="component" value="Unassembled WGS sequence"/>
</dbReference>
<dbReference type="RefSeq" id="WP_188228368.1">
    <property type="nucleotide sequence ID" value="NZ_JACVXB010000001.1"/>
</dbReference>
<keyword evidence="3" id="KW-1185">Reference proteome</keyword>
<feature type="domain" description="Glycosyltransferase 2-like" evidence="1">
    <location>
        <begin position="6"/>
        <end position="168"/>
    </location>
</feature>
<reference evidence="2 3" key="1">
    <citation type="submission" date="2020-09" db="EMBL/GenBank/DDBJ databases">
        <title>TT11 complete genome.</title>
        <authorList>
            <person name="Wu Z."/>
        </authorList>
    </citation>
    <scope>NUCLEOTIDE SEQUENCE [LARGE SCALE GENOMIC DNA]</scope>
    <source>
        <strain evidence="2 3">TT11</strain>
    </source>
</reference>
<organism evidence="2 3">
    <name type="scientific">Aestuariibaculum sediminum</name>
    <dbReference type="NCBI Taxonomy" id="2770637"/>
    <lineage>
        <taxon>Bacteria</taxon>
        <taxon>Pseudomonadati</taxon>
        <taxon>Bacteroidota</taxon>
        <taxon>Flavobacteriia</taxon>
        <taxon>Flavobacteriales</taxon>
        <taxon>Flavobacteriaceae</taxon>
    </lineage>
</organism>
<accession>A0A8J6Q0X4</accession>
<dbReference type="SUPFAM" id="SSF53448">
    <property type="entry name" value="Nucleotide-diphospho-sugar transferases"/>
    <property type="match status" value="1"/>
</dbReference>
<dbReference type="Gene3D" id="3.90.550.10">
    <property type="entry name" value="Spore Coat Polysaccharide Biosynthesis Protein SpsA, Chain A"/>
    <property type="match status" value="1"/>
</dbReference>
<protein>
    <submittedName>
        <fullName evidence="2">Glycosyltransferase family 2 protein</fullName>
    </submittedName>
</protein>
<dbReference type="InterPro" id="IPR050834">
    <property type="entry name" value="Glycosyltransf_2"/>
</dbReference>
<dbReference type="PANTHER" id="PTHR43685">
    <property type="entry name" value="GLYCOSYLTRANSFERASE"/>
    <property type="match status" value="1"/>
</dbReference>